<dbReference type="CDD" id="cd01300">
    <property type="entry name" value="YtcJ_like"/>
    <property type="match status" value="1"/>
</dbReference>
<dbReference type="AlphaFoldDB" id="A0AA40DLG0"/>
<proteinExistence type="predicted"/>
<evidence type="ECO:0000259" key="1">
    <source>
        <dbReference type="Pfam" id="PF07969"/>
    </source>
</evidence>
<feature type="domain" description="Amidohydrolase 3" evidence="1">
    <location>
        <begin position="66"/>
        <end position="568"/>
    </location>
</feature>
<dbReference type="SUPFAM" id="SSF51556">
    <property type="entry name" value="Metallo-dependent hydrolases"/>
    <property type="match status" value="1"/>
</dbReference>
<evidence type="ECO:0000313" key="2">
    <source>
        <dbReference type="EMBL" id="KAK0705606.1"/>
    </source>
</evidence>
<keyword evidence="3" id="KW-1185">Reference proteome</keyword>
<dbReference type="Pfam" id="PF07969">
    <property type="entry name" value="Amidohydro_3"/>
    <property type="match status" value="1"/>
</dbReference>
<evidence type="ECO:0000313" key="3">
    <source>
        <dbReference type="Proteomes" id="UP001172102"/>
    </source>
</evidence>
<sequence>MSSEAGDLTVVIYRGTIITMASGQFNPVEAMAVQGDTILAVGTYDQVQAAVSHLSYTERNLGSQCIVPGFVEPHLHLLPTALVSGLIDMYYEKAKNVSQARDVIAAAVGETTPGDWVVAFGYDPSLTDDHLELTRDITDAAAPNNPFLCGNPSGHISYVNKAAFAAAGFAVRPHDPDPNLKYPWDDPYFVKATDEYGEYLNGVVLETAANKLASALPGKYLDPQRIVHLGRQALVSWAQVGCTTVFDAGLGVLTGTVVDFQLVIKMLESQTPLPRFQGAIAAQALSNIAPTPLPEPPYVNGPLSLYTVKYWLDGSTQGFTAALNKPYADTDPFPFKYGFLDYRLEQNDPSSGPNNAALLAQLEPVVAAGWQVMLHVNGSRAIDQALCVLPAALSKGPQPPQHMHRLEHYTADVTPDQIAATAKLGLGVSHLIAHVGTWGDAFGNYILDKTRAARIDPVADEVAAGLTVSFHSDSFTSPVQPLRYVDTAVTRLTPSGNVLGPDLVVSLEQALAGITYNPAKQLSQLENIGSLEAGKKADFVVLLSDPRTVEPGHLHGQCKVVETWIGGVRFEWFGA</sequence>
<gene>
    <name evidence="2" type="ORF">B0H67DRAFT_558174</name>
</gene>
<dbReference type="EMBL" id="JAUKUA010000007">
    <property type="protein sequence ID" value="KAK0705606.1"/>
    <property type="molecule type" value="Genomic_DNA"/>
</dbReference>
<dbReference type="GO" id="GO:0016810">
    <property type="term" value="F:hydrolase activity, acting on carbon-nitrogen (but not peptide) bonds"/>
    <property type="evidence" value="ECO:0007669"/>
    <property type="project" value="InterPro"/>
</dbReference>
<organism evidence="2 3">
    <name type="scientific">Lasiosphaeris hirsuta</name>
    <dbReference type="NCBI Taxonomy" id="260670"/>
    <lineage>
        <taxon>Eukaryota</taxon>
        <taxon>Fungi</taxon>
        <taxon>Dikarya</taxon>
        <taxon>Ascomycota</taxon>
        <taxon>Pezizomycotina</taxon>
        <taxon>Sordariomycetes</taxon>
        <taxon>Sordariomycetidae</taxon>
        <taxon>Sordariales</taxon>
        <taxon>Lasiosphaeriaceae</taxon>
        <taxon>Lasiosphaeris</taxon>
    </lineage>
</organism>
<dbReference type="PANTHER" id="PTHR22642:SF2">
    <property type="entry name" value="PROTEIN LONG AFTER FAR-RED 3"/>
    <property type="match status" value="1"/>
</dbReference>
<dbReference type="Gene3D" id="3.10.310.70">
    <property type="match status" value="1"/>
</dbReference>
<protein>
    <submittedName>
        <fullName evidence="2">Amidohydrolase 3</fullName>
    </submittedName>
</protein>
<dbReference type="InterPro" id="IPR033932">
    <property type="entry name" value="YtcJ-like"/>
</dbReference>
<reference evidence="2" key="1">
    <citation type="submission" date="2023-06" db="EMBL/GenBank/DDBJ databases">
        <title>Genome-scale phylogeny and comparative genomics of the fungal order Sordariales.</title>
        <authorList>
            <consortium name="Lawrence Berkeley National Laboratory"/>
            <person name="Hensen N."/>
            <person name="Bonometti L."/>
            <person name="Westerberg I."/>
            <person name="Brannstrom I.O."/>
            <person name="Guillou S."/>
            <person name="Cros-Aarteil S."/>
            <person name="Calhoun S."/>
            <person name="Haridas S."/>
            <person name="Kuo A."/>
            <person name="Mondo S."/>
            <person name="Pangilinan J."/>
            <person name="Riley R."/>
            <person name="Labutti K."/>
            <person name="Andreopoulos B."/>
            <person name="Lipzen A."/>
            <person name="Chen C."/>
            <person name="Yanf M."/>
            <person name="Daum C."/>
            <person name="Ng V."/>
            <person name="Clum A."/>
            <person name="Steindorff A."/>
            <person name="Ohm R."/>
            <person name="Martin F."/>
            <person name="Silar P."/>
            <person name="Natvig D."/>
            <person name="Lalanne C."/>
            <person name="Gautier V."/>
            <person name="Ament-Velasquez S.L."/>
            <person name="Kruys A."/>
            <person name="Hutchinson M.I."/>
            <person name="Powell A.J."/>
            <person name="Barry K."/>
            <person name="Miller A.N."/>
            <person name="Grigoriev I.V."/>
            <person name="Debuchy R."/>
            <person name="Gladieux P."/>
            <person name="Thoren M.H."/>
            <person name="Johannesson H."/>
        </authorList>
    </citation>
    <scope>NUCLEOTIDE SEQUENCE</scope>
    <source>
        <strain evidence="2">SMH4607-1</strain>
    </source>
</reference>
<dbReference type="InterPro" id="IPR013108">
    <property type="entry name" value="Amidohydro_3"/>
</dbReference>
<dbReference type="Gene3D" id="2.30.40.10">
    <property type="entry name" value="Urease, subunit C, domain 1"/>
    <property type="match status" value="1"/>
</dbReference>
<dbReference type="InterPro" id="IPR032466">
    <property type="entry name" value="Metal_Hydrolase"/>
</dbReference>
<dbReference type="InterPro" id="IPR011059">
    <property type="entry name" value="Metal-dep_hydrolase_composite"/>
</dbReference>
<dbReference type="PANTHER" id="PTHR22642">
    <property type="entry name" value="IMIDAZOLONEPROPIONASE"/>
    <property type="match status" value="1"/>
</dbReference>
<name>A0AA40DLG0_9PEZI</name>
<dbReference type="Proteomes" id="UP001172102">
    <property type="component" value="Unassembled WGS sequence"/>
</dbReference>
<dbReference type="SUPFAM" id="SSF51338">
    <property type="entry name" value="Composite domain of metallo-dependent hydrolases"/>
    <property type="match status" value="1"/>
</dbReference>
<dbReference type="Gene3D" id="3.20.20.140">
    <property type="entry name" value="Metal-dependent hydrolases"/>
    <property type="match status" value="1"/>
</dbReference>
<comment type="caution">
    <text evidence="2">The sequence shown here is derived from an EMBL/GenBank/DDBJ whole genome shotgun (WGS) entry which is preliminary data.</text>
</comment>
<accession>A0AA40DLG0</accession>